<protein>
    <submittedName>
        <fullName evidence="1">Uncharacterized protein</fullName>
    </submittedName>
</protein>
<name>A0A2N1KV27_9GLOM</name>
<dbReference type="EMBL" id="LLXL01010136">
    <property type="protein sequence ID" value="PKK40981.1"/>
    <property type="molecule type" value="Genomic_DNA"/>
</dbReference>
<reference evidence="1 2" key="2">
    <citation type="submission" date="2017-10" db="EMBL/GenBank/DDBJ databases">
        <title>Extensive intraspecific genome diversity in a model arbuscular mycorrhizal fungus.</title>
        <authorList>
            <person name="Chen E.C.H."/>
            <person name="Morin E."/>
            <person name="Baudet D."/>
            <person name="Noel J."/>
            <person name="Ndikumana S."/>
            <person name="Charron P."/>
            <person name="St-Onge C."/>
            <person name="Giorgi J."/>
            <person name="Grigoriev I.V."/>
            <person name="Roux C."/>
            <person name="Martin F.M."/>
            <person name="Corradi N."/>
        </authorList>
    </citation>
    <scope>NUCLEOTIDE SEQUENCE [LARGE SCALE GENOMIC DNA]</scope>
    <source>
        <strain evidence="1 2">C2</strain>
    </source>
</reference>
<proteinExistence type="predicted"/>
<feature type="non-terminal residue" evidence="1">
    <location>
        <position position="72"/>
    </location>
</feature>
<evidence type="ECO:0000313" key="2">
    <source>
        <dbReference type="Proteomes" id="UP000233469"/>
    </source>
</evidence>
<gene>
    <name evidence="1" type="ORF">RhiirC2_805137</name>
</gene>
<evidence type="ECO:0000313" key="1">
    <source>
        <dbReference type="EMBL" id="PKK40981.1"/>
    </source>
</evidence>
<comment type="caution">
    <text evidence="1">The sequence shown here is derived from an EMBL/GenBank/DDBJ whole genome shotgun (WGS) entry which is preliminary data.</text>
</comment>
<sequence length="72" mass="8100">MSSSLNPDPNIDDPIIYRSQLQQFIDLSSINSTNKNLILQLVQPNSLHLSFLKIVSSLALYTNLEFYTDGSL</sequence>
<organism evidence="1 2">
    <name type="scientific">Rhizophagus irregularis</name>
    <dbReference type="NCBI Taxonomy" id="588596"/>
    <lineage>
        <taxon>Eukaryota</taxon>
        <taxon>Fungi</taxon>
        <taxon>Fungi incertae sedis</taxon>
        <taxon>Mucoromycota</taxon>
        <taxon>Glomeromycotina</taxon>
        <taxon>Glomeromycetes</taxon>
        <taxon>Glomerales</taxon>
        <taxon>Glomeraceae</taxon>
        <taxon>Rhizophagus</taxon>
    </lineage>
</organism>
<dbReference type="Proteomes" id="UP000233469">
    <property type="component" value="Unassembled WGS sequence"/>
</dbReference>
<dbReference type="AlphaFoldDB" id="A0A2N1KV27"/>
<accession>A0A2N1KV27</accession>
<reference evidence="1 2" key="1">
    <citation type="submission" date="2016-04" db="EMBL/GenBank/DDBJ databases">
        <title>Genome analyses suggest a sexual origin of heterokaryosis in a supposedly ancient asexual fungus.</title>
        <authorList>
            <person name="Ropars J."/>
            <person name="Sedzielewska K."/>
            <person name="Noel J."/>
            <person name="Charron P."/>
            <person name="Farinelli L."/>
            <person name="Marton T."/>
            <person name="Kruger M."/>
            <person name="Pelin A."/>
            <person name="Brachmann A."/>
            <person name="Corradi N."/>
        </authorList>
    </citation>
    <scope>NUCLEOTIDE SEQUENCE [LARGE SCALE GENOMIC DNA]</scope>
    <source>
        <strain evidence="1 2">C2</strain>
    </source>
</reference>